<dbReference type="EMBL" id="UFVQ01000003">
    <property type="protein sequence ID" value="STD01585.1"/>
    <property type="molecule type" value="Genomic_DNA"/>
</dbReference>
<dbReference type="Gene3D" id="3.40.630.30">
    <property type="match status" value="1"/>
</dbReference>
<evidence type="ECO:0000313" key="5">
    <source>
        <dbReference type="EMBL" id="STD01585.1"/>
    </source>
</evidence>
<reference evidence="5 6" key="1">
    <citation type="submission" date="2018-06" db="EMBL/GenBank/DDBJ databases">
        <authorList>
            <consortium name="Pathogen Informatics"/>
            <person name="Doyle S."/>
        </authorList>
    </citation>
    <scope>NUCLEOTIDE SEQUENCE [LARGE SCALE GENOMIC DNA]</scope>
    <source>
        <strain evidence="5 6">NCTC13533</strain>
    </source>
</reference>
<dbReference type="PANTHER" id="PTHR43877:SF2">
    <property type="entry name" value="AMINOALKYLPHOSPHONATE N-ACETYLTRANSFERASE-RELATED"/>
    <property type="match status" value="1"/>
</dbReference>
<keyword evidence="7" id="KW-1185">Reference proteome</keyword>
<dbReference type="PROSITE" id="PS51186">
    <property type="entry name" value="GNAT"/>
    <property type="match status" value="1"/>
</dbReference>
<dbReference type="RefSeq" id="WP_123881636.1">
    <property type="nucleotide sequence ID" value="NZ_CP033920.1"/>
</dbReference>
<dbReference type="KEGG" id="ccau:EG346_22225"/>
<dbReference type="Proteomes" id="UP000273270">
    <property type="component" value="Chromosome"/>
</dbReference>
<evidence type="ECO:0000259" key="3">
    <source>
        <dbReference type="PROSITE" id="PS51186"/>
    </source>
</evidence>
<dbReference type="OrthoDB" id="9803233at2"/>
<gene>
    <name evidence="4" type="ORF">EG346_22225</name>
    <name evidence="5" type="ORF">NCTC13533_03152</name>
</gene>
<organism evidence="5 6">
    <name type="scientific">Chryseobacterium carnipullorum</name>
    <dbReference type="NCBI Taxonomy" id="1124835"/>
    <lineage>
        <taxon>Bacteria</taxon>
        <taxon>Pseudomonadati</taxon>
        <taxon>Bacteroidota</taxon>
        <taxon>Flavobacteriia</taxon>
        <taxon>Flavobacteriales</taxon>
        <taxon>Weeksellaceae</taxon>
        <taxon>Chryseobacterium group</taxon>
        <taxon>Chryseobacterium</taxon>
    </lineage>
</organism>
<keyword evidence="2" id="KW-0012">Acyltransferase</keyword>
<dbReference type="Proteomes" id="UP000255224">
    <property type="component" value="Unassembled WGS sequence"/>
</dbReference>
<feature type="domain" description="N-acetyltransferase" evidence="3">
    <location>
        <begin position="3"/>
        <end position="152"/>
    </location>
</feature>
<reference evidence="7" key="2">
    <citation type="submission" date="2018-11" db="EMBL/GenBank/DDBJ databases">
        <title>Proposal to divide the Flavobacteriaceae and reorganize its genera based on Amino Acid Identity values calculated from whole genome sequences.</title>
        <authorList>
            <person name="Nicholson A.C."/>
            <person name="Gulvik C.A."/>
            <person name="Whitney A.M."/>
            <person name="Humrighouse B.W."/>
            <person name="Bell M."/>
            <person name="Holmes B."/>
            <person name="Steigerwalt A.G."/>
            <person name="Villarma A."/>
            <person name="Sheth M."/>
            <person name="Batra D."/>
            <person name="Pryor J."/>
            <person name="Bernardet J.-F."/>
            <person name="Hugo C."/>
            <person name="Kampfer P."/>
            <person name="Newman J."/>
            <person name="McQuiston J.R."/>
        </authorList>
    </citation>
    <scope>NUCLEOTIDE SEQUENCE [LARGE SCALE GENOMIC DNA]</scope>
    <source>
        <strain evidence="7">G0188</strain>
    </source>
</reference>
<protein>
    <submittedName>
        <fullName evidence="4">GNAT family N-acetyltransferase</fullName>
    </submittedName>
    <submittedName>
        <fullName evidence="5">Ribosomal-protein-alanine acetyltransferase</fullName>
    </submittedName>
</protein>
<evidence type="ECO:0000256" key="2">
    <source>
        <dbReference type="ARBA" id="ARBA00023315"/>
    </source>
</evidence>
<evidence type="ECO:0000313" key="4">
    <source>
        <dbReference type="EMBL" id="AZA50722.1"/>
    </source>
</evidence>
<evidence type="ECO:0000313" key="7">
    <source>
        <dbReference type="Proteomes" id="UP000273270"/>
    </source>
</evidence>
<dbReference type="AlphaFoldDB" id="A0A376E3U0"/>
<evidence type="ECO:0000256" key="1">
    <source>
        <dbReference type="ARBA" id="ARBA00022679"/>
    </source>
</evidence>
<dbReference type="InterPro" id="IPR000182">
    <property type="entry name" value="GNAT_dom"/>
</dbReference>
<dbReference type="InterPro" id="IPR016181">
    <property type="entry name" value="Acyl_CoA_acyltransferase"/>
</dbReference>
<sequence>MSIIIEAVRHPALDKRVINLINKLNSSLIDISGSDGAKSANLDDFTQEKARFIIAVCGEDAVACGGIRPLFPQTCEIKRMFSTEKRKGLGLKILSALEITAKQLDYQYIYLETRKNNKNAVSFYLKNGYKIIENYGIYVGREEAVCFGKELL</sequence>
<accession>A0A3G6NH18</accession>
<dbReference type="EMBL" id="CP033920">
    <property type="protein sequence ID" value="AZA50722.1"/>
    <property type="molecule type" value="Genomic_DNA"/>
</dbReference>
<dbReference type="InterPro" id="IPR050832">
    <property type="entry name" value="Bact_Acetyltransf"/>
</dbReference>
<dbReference type="PANTHER" id="PTHR43877">
    <property type="entry name" value="AMINOALKYLPHOSPHONATE N-ACETYLTRANSFERASE-RELATED-RELATED"/>
    <property type="match status" value="1"/>
</dbReference>
<dbReference type="CDD" id="cd04301">
    <property type="entry name" value="NAT_SF"/>
    <property type="match status" value="1"/>
</dbReference>
<dbReference type="Pfam" id="PF00583">
    <property type="entry name" value="Acetyltransf_1"/>
    <property type="match status" value="1"/>
</dbReference>
<accession>A0A376E3U0</accession>
<dbReference type="GO" id="GO:0016747">
    <property type="term" value="F:acyltransferase activity, transferring groups other than amino-acyl groups"/>
    <property type="evidence" value="ECO:0007669"/>
    <property type="project" value="InterPro"/>
</dbReference>
<reference evidence="4" key="3">
    <citation type="submission" date="2018-11" db="EMBL/GenBank/DDBJ databases">
        <title>Proposal to divide the Flavobacteriaceae and reorganize its genera based on Amino Acid Identity values calculated from whole genome sequences.</title>
        <authorList>
            <person name="Nicholson A.C."/>
            <person name="Gulvik C.A."/>
            <person name="Whitney A.M."/>
            <person name="Humrighouse B.W."/>
            <person name="Bell M."/>
            <person name="Holmes B."/>
            <person name="Steigerwalt A."/>
            <person name="Villarma A."/>
            <person name="Sheth M."/>
            <person name="Batra D."/>
            <person name="Pryor J."/>
            <person name="Bernardet J.-F."/>
            <person name="Hugo C."/>
            <person name="Kampfer P."/>
            <person name="Newman J."/>
            <person name="Mcquiston J.R."/>
        </authorList>
    </citation>
    <scope>NUCLEOTIDE SEQUENCE</scope>
    <source>
        <strain evidence="4">G0188</strain>
    </source>
</reference>
<evidence type="ECO:0000313" key="6">
    <source>
        <dbReference type="Proteomes" id="UP000255224"/>
    </source>
</evidence>
<proteinExistence type="predicted"/>
<keyword evidence="1 5" id="KW-0808">Transferase</keyword>
<name>A0A376E3U0_CHRCU</name>
<dbReference type="SUPFAM" id="SSF55729">
    <property type="entry name" value="Acyl-CoA N-acyltransferases (Nat)"/>
    <property type="match status" value="1"/>
</dbReference>